<organism evidence="2 3">
    <name type="scientific">Brevundimonas goettingensis</name>
    <dbReference type="NCBI Taxonomy" id="2774190"/>
    <lineage>
        <taxon>Bacteria</taxon>
        <taxon>Pseudomonadati</taxon>
        <taxon>Pseudomonadota</taxon>
        <taxon>Alphaproteobacteria</taxon>
        <taxon>Caulobacterales</taxon>
        <taxon>Caulobacteraceae</taxon>
        <taxon>Brevundimonas</taxon>
    </lineage>
</organism>
<dbReference type="SUPFAM" id="SSF52402">
    <property type="entry name" value="Adenine nucleotide alpha hydrolases-like"/>
    <property type="match status" value="1"/>
</dbReference>
<feature type="domain" description="UspA" evidence="1">
    <location>
        <begin position="166"/>
        <end position="281"/>
    </location>
</feature>
<dbReference type="KEGG" id="bgoe:IFJ75_04675"/>
<dbReference type="InterPro" id="IPR006016">
    <property type="entry name" value="UspA"/>
</dbReference>
<dbReference type="AlphaFoldDB" id="A0A975C343"/>
<evidence type="ECO:0000259" key="1">
    <source>
        <dbReference type="Pfam" id="PF00582"/>
    </source>
</evidence>
<dbReference type="CDD" id="cd00293">
    <property type="entry name" value="USP-like"/>
    <property type="match status" value="1"/>
</dbReference>
<dbReference type="Pfam" id="PF00582">
    <property type="entry name" value="Usp"/>
    <property type="match status" value="1"/>
</dbReference>
<name>A0A975C343_9CAUL</name>
<dbReference type="Proteomes" id="UP000663918">
    <property type="component" value="Chromosome"/>
</dbReference>
<dbReference type="Gene3D" id="3.40.50.12370">
    <property type="match status" value="1"/>
</dbReference>
<reference evidence="2" key="1">
    <citation type="submission" date="2020-09" db="EMBL/GenBank/DDBJ databases">
        <title>Brevundimonas sp. LVF2 isolated from a puddle in Goettingen, Germany.</title>
        <authorList>
            <person name="Friedrich I."/>
            <person name="Klassen A."/>
            <person name="Hannes N."/>
            <person name="Schneider D."/>
            <person name="Hertel R."/>
            <person name="Daniel R."/>
        </authorList>
    </citation>
    <scope>NUCLEOTIDE SEQUENCE</scope>
    <source>
        <strain evidence="2">LVF2</strain>
    </source>
</reference>
<keyword evidence="3" id="KW-1185">Reference proteome</keyword>
<evidence type="ECO:0000313" key="2">
    <source>
        <dbReference type="EMBL" id="QTC92204.1"/>
    </source>
</evidence>
<protein>
    <submittedName>
        <fullName evidence="2">Universal stress protein</fullName>
    </submittedName>
</protein>
<proteinExistence type="predicted"/>
<dbReference type="EMBL" id="CP062222">
    <property type="protein sequence ID" value="QTC92204.1"/>
    <property type="molecule type" value="Genomic_DNA"/>
</dbReference>
<dbReference type="RefSeq" id="WP_207931483.1">
    <property type="nucleotide sequence ID" value="NZ_CP062222.1"/>
</dbReference>
<sequence length="287" mass="29958">MSFKTIIAVVFDHAGDERTLAFAANLAVTHKARVEVVLFAPNPSLDLISYGMLLGTTLPAETQAAILADQKRQTDALDALCRRVCNAADLVYGEGEGLPRMELRALATRPEIALCHALTLADLAVLSQDSLTSAPAAPDAFAQILLQQCSPVLIARSDPETLGDHAVIAWDGSAEAGRAVRQALPLLAMAAGTTAVQCRVGLDIEAADPAFEPLEAYMSAHAAGALSTERIEDGPEGTALVQAASRLKAGLIVAGAWGHTRLREAVFGGATRTLLDAVNGPSLLLAH</sequence>
<accession>A0A975C343</accession>
<evidence type="ECO:0000313" key="3">
    <source>
        <dbReference type="Proteomes" id="UP000663918"/>
    </source>
</evidence>
<gene>
    <name evidence="2" type="ORF">IFJ75_04675</name>
</gene>